<dbReference type="Proteomes" id="UP000728185">
    <property type="component" value="Unassembled WGS sequence"/>
</dbReference>
<feature type="compositionally biased region" description="Basic and acidic residues" evidence="10">
    <location>
        <begin position="513"/>
        <end position="530"/>
    </location>
</feature>
<keyword evidence="5" id="KW-0130">Cell adhesion</keyword>
<dbReference type="GO" id="GO:0005509">
    <property type="term" value="F:calcium ion binding"/>
    <property type="evidence" value="ECO:0007669"/>
    <property type="project" value="UniProtKB-UniRule"/>
</dbReference>
<sequence length="790" mass="87115">MVYSQVTLEFTLTEECPLHTFVGNLNGVSPSTINLPYPVSSFQLITQTNQFVLNETSGDLFTRSRIDRERLCPQQMQSSTSLDHSGRAEFQKLDFPTAVHSEPTGNVADSTCKVQLQALQFTQKSSSESEQMTHRVILIKINILDVNDNPPGWPEGVIHISVPEHSTIGTRIPLPAAFDPDCGPANTTVSYVLRDLATEDRISQGSLTPYGHEAFQLDTEFVPSANPTEVGLGTMPNIWLISGCSRRMFRLWLRVVRDLDYDKLDGETAVSQQQSTSGSFPSNRLRLRNARLHLIASDGGQPNPLTGHVMINITITDINDHAPTFLRSGVGRSAKEMTLTGLMDMVIQETIDIDENAPTGRVVYVARATDIDEVDNGQLQYKIDSSASLLVRKMFEVNSKTGEVILLQSPDFEKRRLYNVPLSVTDGKHVASMELVVRIKNQNDHPPVINIRPVGQPKDEHITKSSHPSSSQSTSSQFPHSKSIVLHVVEHDQPGRFIATVTVTDIDDMGGPDDGREHSVDNSPHSEHSSRGVGSVVEPANSGSHCKLSHVGLGLQPLFEGSVNQFKLITVASFDREQQTEHFATLTCFDRGHPPLSTQIGIHLIIDDINDHGPTFKHTTMIAYLKENEPIGVRVYTVEAHDPDVGEHAQLGFALDNLNSDDFAIDMRTGVISSLRSFDREQRDFFNLTVIVRDQVAPTSSAANSADQTVKPLRLTTSDRKDVEHTAVGHVIVYIKDVNDCPPLFPNSLYQLSVSEDAKINFLIGQINASDADATETNNQVSVICDENTI</sequence>
<keyword evidence="4 9" id="KW-0106">Calcium</keyword>
<dbReference type="InterPro" id="IPR013164">
    <property type="entry name" value="Cadherin_N"/>
</dbReference>
<keyword evidence="7" id="KW-0472">Membrane</keyword>
<evidence type="ECO:0000256" key="8">
    <source>
        <dbReference type="ARBA" id="ARBA00023180"/>
    </source>
</evidence>
<feature type="domain" description="Cadherin" evidence="11">
    <location>
        <begin position="617"/>
        <end position="745"/>
    </location>
</feature>
<comment type="subcellular location">
    <subcellularLocation>
        <location evidence="1">Membrane</location>
        <topology evidence="1">Single-pass membrane protein</topology>
    </subcellularLocation>
</comment>
<evidence type="ECO:0000313" key="13">
    <source>
        <dbReference type="Proteomes" id="UP000728185"/>
    </source>
</evidence>
<dbReference type="SMART" id="SM00112">
    <property type="entry name" value="CA"/>
    <property type="match status" value="4"/>
</dbReference>
<dbReference type="Pfam" id="PF00028">
    <property type="entry name" value="Cadherin"/>
    <property type="match status" value="2"/>
</dbReference>
<dbReference type="InterPro" id="IPR050174">
    <property type="entry name" value="Protocadherin/Cadherin-CA"/>
</dbReference>
<evidence type="ECO:0000313" key="12">
    <source>
        <dbReference type="EMBL" id="KAA0186860.1"/>
    </source>
</evidence>
<feature type="domain" description="Cadherin" evidence="11">
    <location>
        <begin position="345"/>
        <end position="449"/>
    </location>
</feature>
<dbReference type="CDD" id="cd11304">
    <property type="entry name" value="Cadherin_repeat"/>
    <property type="match status" value="5"/>
</dbReference>
<keyword evidence="2" id="KW-0812">Transmembrane</keyword>
<dbReference type="AlphaFoldDB" id="A0A8E0RSD7"/>
<evidence type="ECO:0000256" key="1">
    <source>
        <dbReference type="ARBA" id="ARBA00004167"/>
    </source>
</evidence>
<keyword evidence="8" id="KW-0325">Glycoprotein</keyword>
<evidence type="ECO:0000256" key="9">
    <source>
        <dbReference type="PROSITE-ProRule" id="PRU00043"/>
    </source>
</evidence>
<keyword evidence="6" id="KW-1133">Transmembrane helix</keyword>
<proteinExistence type="predicted"/>
<feature type="region of interest" description="Disordered" evidence="10">
    <location>
        <begin position="505"/>
        <end position="541"/>
    </location>
</feature>
<dbReference type="Gene3D" id="2.60.40.60">
    <property type="entry name" value="Cadherins"/>
    <property type="match status" value="6"/>
</dbReference>
<evidence type="ECO:0000256" key="5">
    <source>
        <dbReference type="ARBA" id="ARBA00022889"/>
    </source>
</evidence>
<evidence type="ECO:0000256" key="3">
    <source>
        <dbReference type="ARBA" id="ARBA00022737"/>
    </source>
</evidence>
<evidence type="ECO:0000256" key="7">
    <source>
        <dbReference type="ARBA" id="ARBA00023136"/>
    </source>
</evidence>
<dbReference type="EMBL" id="LUCM01009528">
    <property type="protein sequence ID" value="KAA0186860.1"/>
    <property type="molecule type" value="Genomic_DNA"/>
</dbReference>
<accession>A0A8E0RSD7</accession>
<organism evidence="12 13">
    <name type="scientific">Fasciolopsis buskii</name>
    <dbReference type="NCBI Taxonomy" id="27845"/>
    <lineage>
        <taxon>Eukaryota</taxon>
        <taxon>Metazoa</taxon>
        <taxon>Spiralia</taxon>
        <taxon>Lophotrochozoa</taxon>
        <taxon>Platyhelminthes</taxon>
        <taxon>Trematoda</taxon>
        <taxon>Digenea</taxon>
        <taxon>Plagiorchiida</taxon>
        <taxon>Echinostomata</taxon>
        <taxon>Echinostomatoidea</taxon>
        <taxon>Fasciolidae</taxon>
        <taxon>Fasciolopsis</taxon>
    </lineage>
</organism>
<dbReference type="GO" id="GO:0005886">
    <property type="term" value="C:plasma membrane"/>
    <property type="evidence" value="ECO:0007669"/>
    <property type="project" value="InterPro"/>
</dbReference>
<comment type="caution">
    <text evidence="12">The sequence shown here is derived from an EMBL/GenBank/DDBJ whole genome shotgun (WGS) entry which is preliminary data.</text>
</comment>
<feature type="compositionally biased region" description="Low complexity" evidence="10">
    <location>
        <begin position="465"/>
        <end position="478"/>
    </location>
</feature>
<dbReference type="InterPro" id="IPR020894">
    <property type="entry name" value="Cadherin_CS"/>
</dbReference>
<evidence type="ECO:0000256" key="2">
    <source>
        <dbReference type="ARBA" id="ARBA00022692"/>
    </source>
</evidence>
<evidence type="ECO:0000256" key="6">
    <source>
        <dbReference type="ARBA" id="ARBA00022989"/>
    </source>
</evidence>
<keyword evidence="13" id="KW-1185">Reference proteome</keyword>
<dbReference type="PROSITE" id="PS50268">
    <property type="entry name" value="CADHERIN_2"/>
    <property type="match status" value="5"/>
</dbReference>
<dbReference type="OrthoDB" id="6252479at2759"/>
<gene>
    <name evidence="12" type="ORF">FBUS_02492</name>
</gene>
<dbReference type="PROSITE" id="PS00232">
    <property type="entry name" value="CADHERIN_1"/>
    <property type="match status" value="3"/>
</dbReference>
<feature type="domain" description="Cadherin" evidence="11">
    <location>
        <begin position="4"/>
        <end position="153"/>
    </location>
</feature>
<evidence type="ECO:0000256" key="10">
    <source>
        <dbReference type="SAM" id="MobiDB-lite"/>
    </source>
</evidence>
<feature type="domain" description="Cadherin" evidence="11">
    <location>
        <begin position="154"/>
        <end position="325"/>
    </location>
</feature>
<evidence type="ECO:0000256" key="4">
    <source>
        <dbReference type="ARBA" id="ARBA00022837"/>
    </source>
</evidence>
<evidence type="ECO:0000259" key="11">
    <source>
        <dbReference type="PROSITE" id="PS50268"/>
    </source>
</evidence>
<feature type="region of interest" description="Disordered" evidence="10">
    <location>
        <begin position="444"/>
        <end position="478"/>
    </location>
</feature>
<dbReference type="SUPFAM" id="SSF49313">
    <property type="entry name" value="Cadherin-like"/>
    <property type="match status" value="5"/>
</dbReference>
<dbReference type="InterPro" id="IPR015919">
    <property type="entry name" value="Cadherin-like_sf"/>
</dbReference>
<reference evidence="12" key="1">
    <citation type="submission" date="2019-05" db="EMBL/GenBank/DDBJ databases">
        <title>Annotation for the trematode Fasciolopsis buski.</title>
        <authorList>
            <person name="Choi Y.-J."/>
        </authorList>
    </citation>
    <scope>NUCLEOTIDE SEQUENCE</scope>
    <source>
        <strain evidence="12">HT</strain>
        <tissue evidence="12">Whole worm</tissue>
    </source>
</reference>
<keyword evidence="3" id="KW-0677">Repeat</keyword>
<name>A0A8E0RSD7_9TREM</name>
<dbReference type="PANTHER" id="PTHR24028:SF146">
    <property type="entry name" value="CADHERIN 96CB, ISOFORM D-RELATED"/>
    <property type="match status" value="1"/>
</dbReference>
<dbReference type="InterPro" id="IPR002126">
    <property type="entry name" value="Cadherin-like_dom"/>
</dbReference>
<feature type="domain" description="Cadherin" evidence="11">
    <location>
        <begin position="480"/>
        <end position="616"/>
    </location>
</feature>
<dbReference type="GO" id="GO:0007156">
    <property type="term" value="P:homophilic cell adhesion via plasma membrane adhesion molecules"/>
    <property type="evidence" value="ECO:0007669"/>
    <property type="project" value="InterPro"/>
</dbReference>
<dbReference type="PRINTS" id="PR00205">
    <property type="entry name" value="CADHERIN"/>
</dbReference>
<dbReference type="Pfam" id="PF08266">
    <property type="entry name" value="Cadherin_2"/>
    <property type="match status" value="1"/>
</dbReference>
<protein>
    <submittedName>
        <fullName evidence="12">Protocadherin-9</fullName>
    </submittedName>
</protein>
<dbReference type="PANTHER" id="PTHR24028">
    <property type="entry name" value="CADHERIN-87A"/>
    <property type="match status" value="1"/>
</dbReference>